<dbReference type="InterPro" id="IPR035490">
    <property type="entry name" value="GlmS/FrlB_SIS"/>
</dbReference>
<dbReference type="EMBL" id="JACCBB010000001">
    <property type="protein sequence ID" value="NYD22909.1"/>
    <property type="molecule type" value="Genomic_DNA"/>
</dbReference>
<keyword evidence="6" id="KW-0677">Repeat</keyword>
<evidence type="ECO:0000259" key="8">
    <source>
        <dbReference type="PROSITE" id="PS51278"/>
    </source>
</evidence>
<dbReference type="RefSeq" id="WP_179752237.1">
    <property type="nucleotide sequence ID" value="NZ_BAAAGN010000001.1"/>
</dbReference>
<keyword evidence="5 10" id="KW-0808">Transferase</keyword>
<evidence type="ECO:0000256" key="7">
    <source>
        <dbReference type="ARBA" id="ARBA00022962"/>
    </source>
</evidence>
<evidence type="ECO:0000313" key="11">
    <source>
        <dbReference type="Proteomes" id="UP000521922"/>
    </source>
</evidence>
<dbReference type="AlphaFoldDB" id="A0A7Y9DLN3"/>
<dbReference type="GO" id="GO:0006487">
    <property type="term" value="P:protein N-linked glycosylation"/>
    <property type="evidence" value="ECO:0007669"/>
    <property type="project" value="TreeGrafter"/>
</dbReference>
<keyword evidence="7" id="KW-0315">Glutamine amidotransferase</keyword>
<dbReference type="InterPro" id="IPR046348">
    <property type="entry name" value="SIS_dom_sf"/>
</dbReference>
<reference evidence="10 11" key="1">
    <citation type="submission" date="2020-07" db="EMBL/GenBank/DDBJ databases">
        <title>Sequencing the genomes of 1000 actinobacteria strains.</title>
        <authorList>
            <person name="Klenk H.-P."/>
        </authorList>
    </citation>
    <scope>NUCLEOTIDE SEQUENCE [LARGE SCALE GENOMIC DNA]</scope>
    <source>
        <strain evidence="10 11">DSM 7487</strain>
    </source>
</reference>
<dbReference type="InterPro" id="IPR035466">
    <property type="entry name" value="GlmS/AgaS_SIS"/>
</dbReference>
<feature type="domain" description="Glutamine amidotransferase type-2" evidence="8">
    <location>
        <begin position="2"/>
        <end position="222"/>
    </location>
</feature>
<dbReference type="Pfam" id="PF13522">
    <property type="entry name" value="GATase_6"/>
    <property type="match status" value="1"/>
</dbReference>
<evidence type="ECO:0000313" key="10">
    <source>
        <dbReference type="EMBL" id="NYD22909.1"/>
    </source>
</evidence>
<evidence type="ECO:0000256" key="5">
    <source>
        <dbReference type="ARBA" id="ARBA00022679"/>
    </source>
</evidence>
<keyword evidence="4 10" id="KW-0032">Aminotransferase</keyword>
<evidence type="ECO:0000256" key="6">
    <source>
        <dbReference type="ARBA" id="ARBA00022737"/>
    </source>
</evidence>
<dbReference type="GO" id="GO:0006047">
    <property type="term" value="P:UDP-N-acetylglucosamine metabolic process"/>
    <property type="evidence" value="ECO:0007669"/>
    <property type="project" value="TreeGrafter"/>
</dbReference>
<evidence type="ECO:0000256" key="2">
    <source>
        <dbReference type="ARBA" id="ARBA00012916"/>
    </source>
</evidence>
<dbReference type="Proteomes" id="UP000521922">
    <property type="component" value="Unassembled WGS sequence"/>
</dbReference>
<dbReference type="SUPFAM" id="SSF56235">
    <property type="entry name" value="N-terminal nucleophile aminohydrolases (Ntn hydrolases)"/>
    <property type="match status" value="1"/>
</dbReference>
<evidence type="ECO:0000256" key="1">
    <source>
        <dbReference type="ARBA" id="ARBA00001031"/>
    </source>
</evidence>
<dbReference type="Gene3D" id="3.40.50.10490">
    <property type="entry name" value="Glucose-6-phosphate isomerase like protein, domain 1"/>
    <property type="match status" value="2"/>
</dbReference>
<dbReference type="NCBIfam" id="TIGR01135">
    <property type="entry name" value="glmS"/>
    <property type="match status" value="1"/>
</dbReference>
<dbReference type="EC" id="2.6.1.16" evidence="2"/>
<proteinExistence type="predicted"/>
<dbReference type="GO" id="GO:0004360">
    <property type="term" value="F:glutamine-fructose-6-phosphate transaminase (isomerizing) activity"/>
    <property type="evidence" value="ECO:0007669"/>
    <property type="project" value="UniProtKB-EC"/>
</dbReference>
<dbReference type="PROSITE" id="PS51464">
    <property type="entry name" value="SIS"/>
    <property type="match status" value="2"/>
</dbReference>
<dbReference type="CDD" id="cd05008">
    <property type="entry name" value="SIS_GlmS_GlmD_1"/>
    <property type="match status" value="1"/>
</dbReference>
<comment type="caution">
    <text evidence="10">The sequence shown here is derived from an EMBL/GenBank/DDBJ whole genome shotgun (WGS) entry which is preliminary data.</text>
</comment>
<dbReference type="PANTHER" id="PTHR10937">
    <property type="entry name" value="GLUCOSAMINE--FRUCTOSE-6-PHOSPHATE AMINOTRANSFERASE, ISOMERIZING"/>
    <property type="match status" value="1"/>
</dbReference>
<dbReference type="GO" id="GO:0006002">
    <property type="term" value="P:fructose 6-phosphate metabolic process"/>
    <property type="evidence" value="ECO:0007669"/>
    <property type="project" value="TreeGrafter"/>
</dbReference>
<dbReference type="PANTHER" id="PTHR10937:SF0">
    <property type="entry name" value="GLUTAMINE--FRUCTOSE-6-PHOSPHATE TRANSAMINASE (ISOMERIZING)"/>
    <property type="match status" value="1"/>
</dbReference>
<dbReference type="Gene3D" id="3.60.20.10">
    <property type="entry name" value="Glutamine Phosphoribosylpyrophosphate, subunit 1, domain 1"/>
    <property type="match status" value="1"/>
</dbReference>
<dbReference type="InterPro" id="IPR017932">
    <property type="entry name" value="GATase_2_dom"/>
</dbReference>
<dbReference type="NCBIfam" id="NF001484">
    <property type="entry name" value="PRK00331.1"/>
    <property type="match status" value="1"/>
</dbReference>
<comment type="catalytic activity">
    <reaction evidence="1">
        <text>D-fructose 6-phosphate + L-glutamine = D-glucosamine 6-phosphate + L-glutamate</text>
        <dbReference type="Rhea" id="RHEA:13237"/>
        <dbReference type="ChEBI" id="CHEBI:29985"/>
        <dbReference type="ChEBI" id="CHEBI:58359"/>
        <dbReference type="ChEBI" id="CHEBI:58725"/>
        <dbReference type="ChEBI" id="CHEBI:61527"/>
        <dbReference type="EC" id="2.6.1.16"/>
    </reaction>
</comment>
<dbReference type="InterPro" id="IPR047084">
    <property type="entry name" value="GFAT_N"/>
</dbReference>
<dbReference type="Pfam" id="PF01380">
    <property type="entry name" value="SIS"/>
    <property type="match status" value="2"/>
</dbReference>
<protein>
    <recommendedName>
        <fullName evidence="3">Glutamine--fructose-6-phosphate aminotransferase [isomerizing]</fullName>
        <ecNumber evidence="2">2.6.1.16</ecNumber>
    </recommendedName>
</protein>
<evidence type="ECO:0000256" key="3">
    <source>
        <dbReference type="ARBA" id="ARBA00016090"/>
    </source>
</evidence>
<dbReference type="CDD" id="cd05009">
    <property type="entry name" value="SIS_GlmS_GlmD_2"/>
    <property type="match status" value="1"/>
</dbReference>
<dbReference type="SUPFAM" id="SSF53697">
    <property type="entry name" value="SIS domain"/>
    <property type="match status" value="1"/>
</dbReference>
<dbReference type="PROSITE" id="PS51278">
    <property type="entry name" value="GATASE_TYPE_2"/>
    <property type="match status" value="1"/>
</dbReference>
<feature type="domain" description="SIS" evidence="9">
    <location>
        <begin position="283"/>
        <end position="421"/>
    </location>
</feature>
<evidence type="ECO:0000256" key="4">
    <source>
        <dbReference type="ARBA" id="ARBA00022576"/>
    </source>
</evidence>
<dbReference type="InterPro" id="IPR001347">
    <property type="entry name" value="SIS_dom"/>
</dbReference>
<feature type="domain" description="SIS" evidence="9">
    <location>
        <begin position="453"/>
        <end position="585"/>
    </location>
</feature>
<organism evidence="10 11">
    <name type="scientific">Kineococcus aurantiacus</name>
    <dbReference type="NCBI Taxonomy" id="37633"/>
    <lineage>
        <taxon>Bacteria</taxon>
        <taxon>Bacillati</taxon>
        <taxon>Actinomycetota</taxon>
        <taxon>Actinomycetes</taxon>
        <taxon>Kineosporiales</taxon>
        <taxon>Kineosporiaceae</taxon>
        <taxon>Kineococcus</taxon>
    </lineage>
</organism>
<keyword evidence="11" id="KW-1185">Reference proteome</keyword>
<dbReference type="GO" id="GO:0097367">
    <property type="term" value="F:carbohydrate derivative binding"/>
    <property type="evidence" value="ECO:0007669"/>
    <property type="project" value="InterPro"/>
</dbReference>
<dbReference type="InterPro" id="IPR029055">
    <property type="entry name" value="Ntn_hydrolases_N"/>
</dbReference>
<accession>A0A7Y9DLN3</accession>
<evidence type="ECO:0000259" key="9">
    <source>
        <dbReference type="PROSITE" id="PS51464"/>
    </source>
</evidence>
<dbReference type="CDD" id="cd00714">
    <property type="entry name" value="GFAT"/>
    <property type="match status" value="1"/>
</dbReference>
<sequence>MCGILAGRRTRDLVDVVLSGLRALEYRGYDSAGVAVLTPGSELVDRRRSTGRLADLEFRLLADPLPPGAVLGIGHTRWATHGGISEGNAHPHCDCTGRVAVVHNGIVTNAAEIASLLVTRGHRLTSGVDSEVVAHLVKEELDLGWDLAAAVRITTRRLEGSWALAVLAAGHDSVVLTARNSPLVVGTGQEGNAAASDPVALVGTCEEVSFLDDDDLVELGEDVRWFDHHDLAVQRATTRLRWRPEQTGTGAHADRTAREIDEQADHAAELVRTWVPSVRSGRVWDQLALPVPERVRFLACGSSRHAAEVGARVLRRLAGTPCEVTVASEHDPADQVPGELTVAVSQSGETADVLRALDALPGPLLAVTNSPTSSLARRADAVFDLGVGPELGVAATKTFTAQVLAGVFLALSSAVARGRLPRSSTAELLDELSATPEALHRAGRLALHRADELAERLAPQPGFLFVARGAALPYAAEGALKLEELTYRWAQCHPAGEFKHGPLALVEPGTPVVVVEDGAAALDTIVHEVSARGADVLRVGWGEGCAFGVLDRPEPHAWGPLESIAALQHLARTLAARLGRDVDRPRNLAKSVTVV</sequence>
<name>A0A7Y9DLN3_9ACTN</name>
<gene>
    <name evidence="10" type="ORF">BJ968_002449</name>
</gene>
<dbReference type="InterPro" id="IPR005855">
    <property type="entry name" value="GFAT"/>
</dbReference>